<evidence type="ECO:0000313" key="1">
    <source>
        <dbReference type="EMBL" id="KAI8530683.1"/>
    </source>
</evidence>
<keyword evidence="2" id="KW-1185">Reference proteome</keyword>
<organism evidence="1 2">
    <name type="scientific">Rhododendron molle</name>
    <name type="common">Chinese azalea</name>
    <name type="synonym">Azalea mollis</name>
    <dbReference type="NCBI Taxonomy" id="49168"/>
    <lineage>
        <taxon>Eukaryota</taxon>
        <taxon>Viridiplantae</taxon>
        <taxon>Streptophyta</taxon>
        <taxon>Embryophyta</taxon>
        <taxon>Tracheophyta</taxon>
        <taxon>Spermatophyta</taxon>
        <taxon>Magnoliopsida</taxon>
        <taxon>eudicotyledons</taxon>
        <taxon>Gunneridae</taxon>
        <taxon>Pentapetalae</taxon>
        <taxon>asterids</taxon>
        <taxon>Ericales</taxon>
        <taxon>Ericaceae</taxon>
        <taxon>Ericoideae</taxon>
        <taxon>Rhodoreae</taxon>
        <taxon>Rhododendron</taxon>
    </lineage>
</organism>
<protein>
    <submittedName>
        <fullName evidence="1">Uncharacterized protein</fullName>
    </submittedName>
</protein>
<comment type="caution">
    <text evidence="1">The sequence shown here is derived from an EMBL/GenBank/DDBJ whole genome shotgun (WGS) entry which is preliminary data.</text>
</comment>
<name>A0ACC0LRC4_RHOML</name>
<accession>A0ACC0LRC4</accession>
<dbReference type="Proteomes" id="UP001062846">
    <property type="component" value="Chromosome 11"/>
</dbReference>
<proteinExistence type="predicted"/>
<dbReference type="EMBL" id="CM046398">
    <property type="protein sequence ID" value="KAI8530683.1"/>
    <property type="molecule type" value="Genomic_DNA"/>
</dbReference>
<sequence>MDMRALGAMLEEIETDIICSEALDEVEQQFTEQEEKHGKKSRQKVIIYIF</sequence>
<evidence type="ECO:0000313" key="2">
    <source>
        <dbReference type="Proteomes" id="UP001062846"/>
    </source>
</evidence>
<gene>
    <name evidence="1" type="ORF">RHMOL_Rhmol11G0078700</name>
</gene>
<reference evidence="1" key="1">
    <citation type="submission" date="2022-02" db="EMBL/GenBank/DDBJ databases">
        <title>Plant Genome Project.</title>
        <authorList>
            <person name="Zhang R.-G."/>
        </authorList>
    </citation>
    <scope>NUCLEOTIDE SEQUENCE</scope>
    <source>
        <strain evidence="1">AT1</strain>
    </source>
</reference>